<feature type="non-terminal residue" evidence="1">
    <location>
        <position position="1"/>
    </location>
</feature>
<accession>A0ACA9L182</accession>
<proteinExistence type="predicted"/>
<dbReference type="EMBL" id="CAJVPW010002380">
    <property type="protein sequence ID" value="CAG8505223.1"/>
    <property type="molecule type" value="Genomic_DNA"/>
</dbReference>
<name>A0ACA9L182_9GLOM</name>
<sequence length="60" mass="7156">AETTIWEKIHISHNNAQLPIMTTSTVLDNNDYNIIEDDESSEEERKWEIIDQYKKTLYEV</sequence>
<protein>
    <submittedName>
        <fullName evidence="1">5155_t:CDS:1</fullName>
    </submittedName>
</protein>
<organism evidence="1 2">
    <name type="scientific">Cetraspora pellucida</name>
    <dbReference type="NCBI Taxonomy" id="1433469"/>
    <lineage>
        <taxon>Eukaryota</taxon>
        <taxon>Fungi</taxon>
        <taxon>Fungi incertae sedis</taxon>
        <taxon>Mucoromycota</taxon>
        <taxon>Glomeromycotina</taxon>
        <taxon>Glomeromycetes</taxon>
        <taxon>Diversisporales</taxon>
        <taxon>Gigasporaceae</taxon>
        <taxon>Cetraspora</taxon>
    </lineage>
</organism>
<evidence type="ECO:0000313" key="1">
    <source>
        <dbReference type="EMBL" id="CAG8505223.1"/>
    </source>
</evidence>
<reference evidence="1" key="1">
    <citation type="submission" date="2021-06" db="EMBL/GenBank/DDBJ databases">
        <authorList>
            <person name="Kallberg Y."/>
            <person name="Tangrot J."/>
            <person name="Rosling A."/>
        </authorList>
    </citation>
    <scope>NUCLEOTIDE SEQUENCE</scope>
    <source>
        <strain evidence="1">28 12/20/2015</strain>
    </source>
</reference>
<evidence type="ECO:0000313" key="2">
    <source>
        <dbReference type="Proteomes" id="UP000789366"/>
    </source>
</evidence>
<gene>
    <name evidence="1" type="ORF">SPELUC_LOCUS3207</name>
</gene>
<keyword evidence="2" id="KW-1185">Reference proteome</keyword>
<dbReference type="Proteomes" id="UP000789366">
    <property type="component" value="Unassembled WGS sequence"/>
</dbReference>
<comment type="caution">
    <text evidence="1">The sequence shown here is derived from an EMBL/GenBank/DDBJ whole genome shotgun (WGS) entry which is preliminary data.</text>
</comment>